<feature type="transmembrane region" description="Helical" evidence="5">
    <location>
        <begin position="87"/>
        <end position="109"/>
    </location>
</feature>
<evidence type="ECO:0000256" key="2">
    <source>
        <dbReference type="ARBA" id="ARBA00022692"/>
    </source>
</evidence>
<evidence type="ECO:0000313" key="6">
    <source>
        <dbReference type="EMBL" id="MDT7831087.1"/>
    </source>
</evidence>
<organism evidence="6 7">
    <name type="scientific">Asprobacillus argus</name>
    <dbReference type="NCBI Taxonomy" id="3076534"/>
    <lineage>
        <taxon>Bacteria</taxon>
        <taxon>Pseudomonadati</taxon>
        <taxon>Bacteroidota</taxon>
        <taxon>Flavobacteriia</taxon>
        <taxon>Flavobacteriales</taxon>
        <taxon>Flavobacteriaceae</taxon>
        <taxon>Asprobacillus</taxon>
    </lineage>
</organism>
<gene>
    <name evidence="6" type="ORF">RQM59_01780</name>
</gene>
<dbReference type="PANTHER" id="PTHR43847:SF1">
    <property type="entry name" value="BLL3993 PROTEIN"/>
    <property type="match status" value="1"/>
</dbReference>
<keyword evidence="4 5" id="KW-0472">Membrane</keyword>
<accession>A0ABU3LDD6</accession>
<proteinExistence type="predicted"/>
<dbReference type="PANTHER" id="PTHR43847">
    <property type="entry name" value="BLL3993 PROTEIN"/>
    <property type="match status" value="1"/>
</dbReference>
<comment type="subcellular location">
    <subcellularLocation>
        <location evidence="1">Endomembrane system</location>
        <topology evidence="1">Multi-pass membrane protein</topology>
    </subcellularLocation>
</comment>
<dbReference type="GO" id="GO:0032259">
    <property type="term" value="P:methylation"/>
    <property type="evidence" value="ECO:0007669"/>
    <property type="project" value="UniProtKB-KW"/>
</dbReference>
<evidence type="ECO:0000256" key="4">
    <source>
        <dbReference type="ARBA" id="ARBA00023136"/>
    </source>
</evidence>
<dbReference type="RefSeq" id="WP_349240340.1">
    <property type="nucleotide sequence ID" value="NZ_JAVTTO010000001.1"/>
</dbReference>
<evidence type="ECO:0000256" key="5">
    <source>
        <dbReference type="SAM" id="Phobius"/>
    </source>
</evidence>
<evidence type="ECO:0000256" key="3">
    <source>
        <dbReference type="ARBA" id="ARBA00022989"/>
    </source>
</evidence>
<dbReference type="Pfam" id="PF04191">
    <property type="entry name" value="PEMT"/>
    <property type="match status" value="1"/>
</dbReference>
<protein>
    <submittedName>
        <fullName evidence="6">Isoprenylcysteine carboxylmethyltransferase family protein</fullName>
        <ecNumber evidence="6">2.1.1.100</ecNumber>
        <ecNumber evidence="6">2.1.1.334</ecNumber>
    </submittedName>
</protein>
<reference evidence="6 7" key="1">
    <citation type="submission" date="2023-09" db="EMBL/GenBank/DDBJ databases">
        <title>Novel taxa isolated from Blanes Bay.</title>
        <authorList>
            <person name="Rey-Velasco X."/>
            <person name="Lucena T."/>
        </authorList>
    </citation>
    <scope>NUCLEOTIDE SEQUENCE [LARGE SCALE GENOMIC DNA]</scope>
    <source>
        <strain evidence="6 7">S356</strain>
    </source>
</reference>
<feature type="transmembrane region" description="Helical" evidence="5">
    <location>
        <begin position="42"/>
        <end position="67"/>
    </location>
</feature>
<keyword evidence="6" id="KW-0808">Transferase</keyword>
<keyword evidence="7" id="KW-1185">Reference proteome</keyword>
<keyword evidence="3 5" id="KW-1133">Transmembrane helix</keyword>
<evidence type="ECO:0000313" key="7">
    <source>
        <dbReference type="Proteomes" id="UP001257277"/>
    </source>
</evidence>
<sequence length="157" mass="18393">MISLFIRNLLFTILQPGLVAGLIPWWITSFDITSIFDKAWSWHHYIGVLIFLIGFTIMLWCIISFAVKGRGTLSPVDPTKKLVVSGLYYFSRNPMYVGVVLMLIGEALFLQSADLWVYSLFIFITFNIFILLVEEPRLRKDFGEEYHLYCQKVRRWI</sequence>
<comment type="caution">
    <text evidence="6">The sequence shown here is derived from an EMBL/GenBank/DDBJ whole genome shotgun (WGS) entry which is preliminary data.</text>
</comment>
<evidence type="ECO:0000256" key="1">
    <source>
        <dbReference type="ARBA" id="ARBA00004127"/>
    </source>
</evidence>
<keyword evidence="2 5" id="KW-0812">Transmembrane</keyword>
<dbReference type="EMBL" id="JAVTTO010000001">
    <property type="protein sequence ID" value="MDT7831087.1"/>
    <property type="molecule type" value="Genomic_DNA"/>
</dbReference>
<dbReference type="InterPro" id="IPR007318">
    <property type="entry name" value="Phopholipid_MeTrfase"/>
</dbReference>
<dbReference type="EC" id="2.1.1.100" evidence="6"/>
<dbReference type="Proteomes" id="UP001257277">
    <property type="component" value="Unassembled WGS sequence"/>
</dbReference>
<keyword evidence="6" id="KW-0489">Methyltransferase</keyword>
<name>A0ABU3LDD6_9FLAO</name>
<dbReference type="Gene3D" id="1.20.120.1630">
    <property type="match status" value="1"/>
</dbReference>
<feature type="transmembrane region" description="Helical" evidence="5">
    <location>
        <begin position="9"/>
        <end position="27"/>
    </location>
</feature>
<dbReference type="InterPro" id="IPR052527">
    <property type="entry name" value="Metal_cation-efflux_comp"/>
</dbReference>
<dbReference type="GO" id="GO:0004671">
    <property type="term" value="F:protein C-terminal S-isoprenylcysteine carboxyl O-methyltransferase activity"/>
    <property type="evidence" value="ECO:0007669"/>
    <property type="project" value="UniProtKB-EC"/>
</dbReference>
<feature type="transmembrane region" description="Helical" evidence="5">
    <location>
        <begin position="115"/>
        <end position="133"/>
    </location>
</feature>
<dbReference type="EC" id="2.1.1.334" evidence="6"/>